<evidence type="ECO:0000313" key="1">
    <source>
        <dbReference type="EMBL" id="CBE68621.1"/>
    </source>
</evidence>
<sequence length="220" mass="23840">MSIGLFDNLGLKLASLGLAFALWMVVAGEQRDERTLNVPLTLARLPKNTTLLNVPGDFVTVQLRGPKSLISGLSPNEVDVNLDLSALKEGENLVAVKSEQVDVPRGVEVVQVSPKWVRLVLESVTERTVRVAARVEGNPAAGYYLKRASAHPDRVRLVGPRSEVNRLEKVYTSTISIEGRSHDFGAMTSLEPVGKLIKVEGPALVQVSVEIRTNPKPSSS</sequence>
<evidence type="ECO:0008006" key="3">
    <source>
        <dbReference type="Google" id="ProtNLM"/>
    </source>
</evidence>
<dbReference type="Pfam" id="PF07949">
    <property type="entry name" value="YbbR"/>
    <property type="match status" value="2"/>
</dbReference>
<organism evidence="1 2">
    <name type="scientific">Methylomirabilis oxygeniifera</name>
    <dbReference type="NCBI Taxonomy" id="671143"/>
    <lineage>
        <taxon>Bacteria</taxon>
        <taxon>Candidatus Methylomirabilota</taxon>
        <taxon>Candidatus Methylomirabilia</taxon>
        <taxon>Candidatus Methylomirabilales</taxon>
        <taxon>Candidatus Methylomirabilaceae</taxon>
        <taxon>Candidatus Methylomirabilis</taxon>
    </lineage>
</organism>
<dbReference type="PANTHER" id="PTHR37804:SF1">
    <property type="entry name" value="CDAA REGULATORY PROTEIN CDAR"/>
    <property type="match status" value="1"/>
</dbReference>
<dbReference type="CDD" id="cd20206">
    <property type="entry name" value="YbbR"/>
    <property type="match status" value="1"/>
</dbReference>
<dbReference type="InterPro" id="IPR053154">
    <property type="entry name" value="c-di-AMP_regulator"/>
</dbReference>
<dbReference type="InterPro" id="IPR012505">
    <property type="entry name" value="YbbR"/>
</dbReference>
<gene>
    <name evidence="1" type="ORF">DAMO_1561</name>
</gene>
<proteinExistence type="predicted"/>
<dbReference type="Proteomes" id="UP000006898">
    <property type="component" value="Chromosome"/>
</dbReference>
<dbReference type="STRING" id="671143.DAMO_1561"/>
<dbReference type="PANTHER" id="PTHR37804">
    <property type="entry name" value="CDAA REGULATORY PROTEIN CDAR"/>
    <property type="match status" value="1"/>
</dbReference>
<dbReference type="eggNOG" id="COG4856">
    <property type="taxonomic scope" value="Bacteria"/>
</dbReference>
<dbReference type="HOGENOM" id="CLU_1254050_0_0_0"/>
<dbReference type="Gene3D" id="2.170.120.40">
    <property type="entry name" value="YbbR-like domain"/>
    <property type="match status" value="1"/>
</dbReference>
<reference evidence="1 2" key="1">
    <citation type="journal article" date="2010" name="Nature">
        <title>Nitrite-driven anaerobic methane oxidation by oxygenic bacteria.</title>
        <authorList>
            <person name="Ettwig K.F."/>
            <person name="Butler M.K."/>
            <person name="Le Paslier D."/>
            <person name="Pelletier E."/>
            <person name="Mangenot S."/>
            <person name="Kuypers M.M.M."/>
            <person name="Schreiber F."/>
            <person name="Dutilh B.E."/>
            <person name="Zedelius J."/>
            <person name="de Beer D."/>
            <person name="Gloerich J."/>
            <person name="Wessels H.J.C.T."/>
            <person name="van Allen T."/>
            <person name="Luesken F."/>
            <person name="Wu M."/>
            <person name="van de Pas-Schoonen K.T."/>
            <person name="Op den Camp H.J.M."/>
            <person name="Janssen-Megens E.M."/>
            <person name="Francoijs K-J."/>
            <person name="Stunnenberg H."/>
            <person name="Weissenbach J."/>
            <person name="Jetten M.S.M."/>
            <person name="Strous M."/>
        </authorList>
    </citation>
    <scope>NUCLEOTIDE SEQUENCE [LARGE SCALE GENOMIC DNA]</scope>
</reference>
<dbReference type="Gene3D" id="2.170.120.30">
    <property type="match status" value="1"/>
</dbReference>
<name>D5MFU0_METO1</name>
<accession>D5MFU0</accession>
<dbReference type="KEGG" id="mox:DAMO_1561"/>
<evidence type="ECO:0000313" key="2">
    <source>
        <dbReference type="Proteomes" id="UP000006898"/>
    </source>
</evidence>
<dbReference type="AlphaFoldDB" id="D5MFU0"/>
<dbReference type="EMBL" id="FP565575">
    <property type="protein sequence ID" value="CBE68621.1"/>
    <property type="molecule type" value="Genomic_DNA"/>
</dbReference>
<protein>
    <recommendedName>
        <fullName evidence="3">YbbR-like protein</fullName>
    </recommendedName>
</protein>